<feature type="non-terminal residue" evidence="1">
    <location>
        <position position="29"/>
    </location>
</feature>
<accession>A0A382X1S5</accession>
<sequence>MVDILTYYDEHPINESSILAALARDKKNR</sequence>
<reference evidence="1" key="1">
    <citation type="submission" date="2018-05" db="EMBL/GenBank/DDBJ databases">
        <authorList>
            <person name="Lanie J.A."/>
            <person name="Ng W.-L."/>
            <person name="Kazmierczak K.M."/>
            <person name="Andrzejewski T.M."/>
            <person name="Davidsen T.M."/>
            <person name="Wayne K.J."/>
            <person name="Tettelin H."/>
            <person name="Glass J.I."/>
            <person name="Rusch D."/>
            <person name="Podicherti R."/>
            <person name="Tsui H.-C.T."/>
            <person name="Winkler M.E."/>
        </authorList>
    </citation>
    <scope>NUCLEOTIDE SEQUENCE</scope>
</reference>
<dbReference type="EMBL" id="UINC01163950">
    <property type="protein sequence ID" value="SVD64535.1"/>
    <property type="molecule type" value="Genomic_DNA"/>
</dbReference>
<dbReference type="AlphaFoldDB" id="A0A382X1S5"/>
<evidence type="ECO:0000313" key="1">
    <source>
        <dbReference type="EMBL" id="SVD64535.1"/>
    </source>
</evidence>
<name>A0A382X1S5_9ZZZZ</name>
<organism evidence="1">
    <name type="scientific">marine metagenome</name>
    <dbReference type="NCBI Taxonomy" id="408172"/>
    <lineage>
        <taxon>unclassified sequences</taxon>
        <taxon>metagenomes</taxon>
        <taxon>ecological metagenomes</taxon>
    </lineage>
</organism>
<gene>
    <name evidence="1" type="ORF">METZ01_LOCUS417389</name>
</gene>
<proteinExistence type="predicted"/>
<protein>
    <submittedName>
        <fullName evidence="1">Uncharacterized protein</fullName>
    </submittedName>
</protein>